<dbReference type="Proteomes" id="UP000245712">
    <property type="component" value="Unassembled WGS sequence"/>
</dbReference>
<keyword evidence="2" id="KW-1185">Reference proteome</keyword>
<protein>
    <submittedName>
        <fullName evidence="1">Uncharacterized protein</fullName>
    </submittedName>
</protein>
<name>A0ABX5KG07_9BURK</name>
<dbReference type="RefSeq" id="WP_165842022.1">
    <property type="nucleotide sequence ID" value="NZ_QEOB01000015.1"/>
</dbReference>
<evidence type="ECO:0000313" key="1">
    <source>
        <dbReference type="EMBL" id="PVX77202.1"/>
    </source>
</evidence>
<comment type="caution">
    <text evidence="1">The sequence shown here is derived from an EMBL/GenBank/DDBJ whole genome shotgun (WGS) entry which is preliminary data.</text>
</comment>
<evidence type="ECO:0000313" key="2">
    <source>
        <dbReference type="Proteomes" id="UP000245712"/>
    </source>
</evidence>
<accession>A0ABX5KG07</accession>
<sequence length="46" mass="4870">MKHAIEMILAALAGLLFCGCVASAILIIVVGQPFLNAITQLSWSLK</sequence>
<gene>
    <name evidence="1" type="ORF">C7402_115261</name>
</gene>
<dbReference type="EMBL" id="QEOB01000015">
    <property type="protein sequence ID" value="PVX77202.1"/>
    <property type="molecule type" value="Genomic_DNA"/>
</dbReference>
<dbReference type="PROSITE" id="PS51257">
    <property type="entry name" value="PROKAR_LIPOPROTEIN"/>
    <property type="match status" value="1"/>
</dbReference>
<organism evidence="1 2">
    <name type="scientific">Paraburkholderia unamae</name>
    <dbReference type="NCBI Taxonomy" id="219649"/>
    <lineage>
        <taxon>Bacteria</taxon>
        <taxon>Pseudomonadati</taxon>
        <taxon>Pseudomonadota</taxon>
        <taxon>Betaproteobacteria</taxon>
        <taxon>Burkholderiales</taxon>
        <taxon>Burkholderiaceae</taxon>
        <taxon>Paraburkholderia</taxon>
    </lineage>
</organism>
<reference evidence="1 2" key="1">
    <citation type="submission" date="2018-05" db="EMBL/GenBank/DDBJ databases">
        <title>Genomic Encyclopedia of Type Strains, Phase IV (KMG-V): Genome sequencing to study the core and pangenomes of soil and plant-associated prokaryotes.</title>
        <authorList>
            <person name="Whitman W."/>
        </authorList>
    </citation>
    <scope>NUCLEOTIDE SEQUENCE [LARGE SCALE GENOMIC DNA]</scope>
    <source>
        <strain evidence="1 2">SCZa-39</strain>
    </source>
</reference>
<proteinExistence type="predicted"/>